<sequence>LQLPPDVGDPNYLEATDTCIWIERWIDNLKSDLLGARNTLQHRSKVNFYTDAINTGGSRSEFTTFYGSRLHSSRNSLFHWPSSTRAELVHHSIHQQYTASFFKEMAKEKHFLLLTKNQIDLKLVKVKGHSDIELNEQVDKLAKETGNIDSCFSNRFNYSHDPNIRFFSHFYSILLSKILVRLLDYFSYIQRCGDSLKNNDGSTESTCGIIEWDITCRFLGSLSALDGCDSIAKQITSASHRSSKFIADNMAI</sequence>
<accession>U9SV14</accession>
<protein>
    <recommendedName>
        <fullName evidence="2">RNase H type-1 domain-containing protein</fullName>
    </recommendedName>
</protein>
<dbReference type="AlphaFoldDB" id="U9SV14"/>
<dbReference type="InterPro" id="IPR036397">
    <property type="entry name" value="RNaseH_sf"/>
</dbReference>
<feature type="non-terminal residue" evidence="1">
    <location>
        <position position="1"/>
    </location>
</feature>
<name>U9SV14_RHIID</name>
<dbReference type="SUPFAM" id="SSF53098">
    <property type="entry name" value="Ribonuclease H-like"/>
    <property type="match status" value="1"/>
</dbReference>
<reference evidence="1" key="1">
    <citation type="submission" date="2013-07" db="EMBL/GenBank/DDBJ databases">
        <title>The genome of an arbuscular mycorrhizal fungus provides insights into the evolution of the oldest plant symbiosis.</title>
        <authorList>
            <consortium name="DOE Joint Genome Institute"/>
            <person name="Tisserant E."/>
            <person name="Malbreil M."/>
            <person name="Kuo A."/>
            <person name="Kohler A."/>
            <person name="Symeonidi A."/>
            <person name="Balestrini R."/>
            <person name="Charron P."/>
            <person name="Duensing N."/>
            <person name="Frei-dit-Frey N."/>
            <person name="Gianinazzi-Pearson V."/>
            <person name="Gilbert B."/>
            <person name="Handa Y."/>
            <person name="Hijri M."/>
            <person name="Kaul R."/>
            <person name="Kawaguchi M."/>
            <person name="Krajinski F."/>
            <person name="Lammers P."/>
            <person name="Lapierre D."/>
            <person name="Masclaux F.G."/>
            <person name="Murat C."/>
            <person name="Morin E."/>
            <person name="Ndikumana S."/>
            <person name="Pagni M."/>
            <person name="Petitpierre D."/>
            <person name="Requena N."/>
            <person name="Rosikiewicz P."/>
            <person name="Riley R."/>
            <person name="Saito K."/>
            <person name="San Clemente H."/>
            <person name="Shapiro H."/>
            <person name="van Tuinen D."/>
            <person name="Becard G."/>
            <person name="Bonfante P."/>
            <person name="Paszkowski U."/>
            <person name="Shachar-Hill Y."/>
            <person name="Young J.P."/>
            <person name="Sanders I.R."/>
            <person name="Henrissat B."/>
            <person name="Rensing S.A."/>
            <person name="Grigoriev I.V."/>
            <person name="Corradi N."/>
            <person name="Roux C."/>
            <person name="Martin F."/>
        </authorList>
    </citation>
    <scope>NUCLEOTIDE SEQUENCE</scope>
    <source>
        <strain evidence="1">DAOM 197198</strain>
    </source>
</reference>
<dbReference type="Gene3D" id="3.30.420.10">
    <property type="entry name" value="Ribonuclease H-like superfamily/Ribonuclease H"/>
    <property type="match status" value="1"/>
</dbReference>
<gene>
    <name evidence="1" type="ORF">GLOINDRAFT_10027</name>
</gene>
<evidence type="ECO:0008006" key="2">
    <source>
        <dbReference type="Google" id="ProtNLM"/>
    </source>
</evidence>
<evidence type="ECO:0000313" key="1">
    <source>
        <dbReference type="EMBL" id="ERZ98951.1"/>
    </source>
</evidence>
<dbReference type="InterPro" id="IPR012337">
    <property type="entry name" value="RNaseH-like_sf"/>
</dbReference>
<dbReference type="GO" id="GO:0003676">
    <property type="term" value="F:nucleic acid binding"/>
    <property type="evidence" value="ECO:0007669"/>
    <property type="project" value="InterPro"/>
</dbReference>
<organism evidence="1">
    <name type="scientific">Rhizophagus irregularis (strain DAOM 181602 / DAOM 197198 / MUCL 43194)</name>
    <name type="common">Arbuscular mycorrhizal fungus</name>
    <name type="synonym">Glomus intraradices</name>
    <dbReference type="NCBI Taxonomy" id="747089"/>
    <lineage>
        <taxon>Eukaryota</taxon>
        <taxon>Fungi</taxon>
        <taxon>Fungi incertae sedis</taxon>
        <taxon>Mucoromycota</taxon>
        <taxon>Glomeromycotina</taxon>
        <taxon>Glomeromycetes</taxon>
        <taxon>Glomerales</taxon>
        <taxon>Glomeraceae</taxon>
        <taxon>Rhizophagus</taxon>
    </lineage>
</organism>
<dbReference type="HOGENOM" id="CLU_1103270_0_0_1"/>
<dbReference type="VEuPathDB" id="FungiDB:RhiirFUN_004087"/>
<dbReference type="EMBL" id="KI298370">
    <property type="protein sequence ID" value="ERZ98951.1"/>
    <property type="molecule type" value="Genomic_DNA"/>
</dbReference>
<proteinExistence type="predicted"/>